<dbReference type="Gramene" id="KXG23244">
    <property type="protein sequence ID" value="KXG23244"/>
    <property type="gene ID" value="SORBI_3008G074100"/>
</dbReference>
<feature type="region of interest" description="Disordered" evidence="1">
    <location>
        <begin position="1"/>
        <end position="24"/>
    </location>
</feature>
<dbReference type="AlphaFoldDB" id="A0A1B6PBZ4"/>
<dbReference type="Proteomes" id="UP000000768">
    <property type="component" value="Chromosome 8"/>
</dbReference>
<protein>
    <submittedName>
        <fullName evidence="2">Uncharacterized protein</fullName>
    </submittedName>
</protein>
<evidence type="ECO:0000256" key="1">
    <source>
        <dbReference type="SAM" id="MobiDB-lite"/>
    </source>
</evidence>
<dbReference type="EMBL" id="CM000767">
    <property type="protein sequence ID" value="KXG23244.1"/>
    <property type="molecule type" value="Genomic_DNA"/>
</dbReference>
<evidence type="ECO:0000313" key="3">
    <source>
        <dbReference type="Proteomes" id="UP000000768"/>
    </source>
</evidence>
<gene>
    <name evidence="2" type="ORF">SORBI_3008G074100</name>
</gene>
<dbReference type="InParanoid" id="A0A1B6PBZ4"/>
<sequence length="187" mass="19502">MAGRMKSPNVLAGETRRGGNRPFQSFVHGARVGLVDGKEAPIVDAAALDVEAVRTCGRSATVETVAARQTALDSPRERALTIPRSSNSESESDSQNPPDPSQRLVEEPSKSSCCAQAIKSVPKTSSRLRGSFAVIFRSCFRIDGAVDTAGIHYGLAGRATGGSGSGSGADVGGRRAAVHRSMCRVMS</sequence>
<name>A0A1B6PBZ4_SORBI</name>
<accession>A0A1B6PBZ4</accession>
<proteinExistence type="predicted"/>
<keyword evidence="3" id="KW-1185">Reference proteome</keyword>
<reference evidence="2 3" key="1">
    <citation type="journal article" date="2009" name="Nature">
        <title>The Sorghum bicolor genome and the diversification of grasses.</title>
        <authorList>
            <person name="Paterson A.H."/>
            <person name="Bowers J.E."/>
            <person name="Bruggmann R."/>
            <person name="Dubchak I."/>
            <person name="Grimwood J."/>
            <person name="Gundlach H."/>
            <person name="Haberer G."/>
            <person name="Hellsten U."/>
            <person name="Mitros T."/>
            <person name="Poliakov A."/>
            <person name="Schmutz J."/>
            <person name="Spannagl M."/>
            <person name="Tang H."/>
            <person name="Wang X."/>
            <person name="Wicker T."/>
            <person name="Bharti A.K."/>
            <person name="Chapman J."/>
            <person name="Feltus F.A."/>
            <person name="Gowik U."/>
            <person name="Grigoriev I.V."/>
            <person name="Lyons E."/>
            <person name="Maher C.A."/>
            <person name="Martis M."/>
            <person name="Narechania A."/>
            <person name="Otillar R.P."/>
            <person name="Penning B.W."/>
            <person name="Salamov A.A."/>
            <person name="Wang Y."/>
            <person name="Zhang L."/>
            <person name="Carpita N.C."/>
            <person name="Freeling M."/>
            <person name="Gingle A.R."/>
            <person name="Hash C.T."/>
            <person name="Keller B."/>
            <person name="Klein P."/>
            <person name="Kresovich S."/>
            <person name="McCann M.C."/>
            <person name="Ming R."/>
            <person name="Peterson D.G."/>
            <person name="Mehboob-ur-Rahman"/>
            <person name="Ware D."/>
            <person name="Westhoff P."/>
            <person name="Mayer K.F."/>
            <person name="Messing J."/>
            <person name="Rokhsar D.S."/>
        </authorList>
    </citation>
    <scope>NUCLEOTIDE SEQUENCE [LARGE SCALE GENOMIC DNA]</scope>
    <source>
        <strain evidence="3">cv. BTx623</strain>
    </source>
</reference>
<organism evidence="2 3">
    <name type="scientific">Sorghum bicolor</name>
    <name type="common">Sorghum</name>
    <name type="synonym">Sorghum vulgare</name>
    <dbReference type="NCBI Taxonomy" id="4558"/>
    <lineage>
        <taxon>Eukaryota</taxon>
        <taxon>Viridiplantae</taxon>
        <taxon>Streptophyta</taxon>
        <taxon>Embryophyta</taxon>
        <taxon>Tracheophyta</taxon>
        <taxon>Spermatophyta</taxon>
        <taxon>Magnoliopsida</taxon>
        <taxon>Liliopsida</taxon>
        <taxon>Poales</taxon>
        <taxon>Poaceae</taxon>
        <taxon>PACMAD clade</taxon>
        <taxon>Panicoideae</taxon>
        <taxon>Andropogonodae</taxon>
        <taxon>Andropogoneae</taxon>
        <taxon>Sorghinae</taxon>
        <taxon>Sorghum</taxon>
    </lineage>
</organism>
<feature type="compositionally biased region" description="Low complexity" evidence="1">
    <location>
        <begin position="83"/>
        <end position="96"/>
    </location>
</feature>
<feature type="region of interest" description="Disordered" evidence="1">
    <location>
        <begin position="67"/>
        <end position="110"/>
    </location>
</feature>
<evidence type="ECO:0000313" key="2">
    <source>
        <dbReference type="EMBL" id="KXG23244.1"/>
    </source>
</evidence>
<reference evidence="3" key="2">
    <citation type="journal article" date="2018" name="Plant J.">
        <title>The Sorghum bicolor reference genome: improved assembly, gene annotations, a transcriptome atlas, and signatures of genome organization.</title>
        <authorList>
            <person name="McCormick R.F."/>
            <person name="Truong S.K."/>
            <person name="Sreedasyam A."/>
            <person name="Jenkins J."/>
            <person name="Shu S."/>
            <person name="Sims D."/>
            <person name="Kennedy M."/>
            <person name="Amirebrahimi M."/>
            <person name="Weers B.D."/>
            <person name="McKinley B."/>
            <person name="Mattison A."/>
            <person name="Morishige D.T."/>
            <person name="Grimwood J."/>
            <person name="Schmutz J."/>
            <person name="Mullet J.E."/>
        </authorList>
    </citation>
    <scope>NUCLEOTIDE SEQUENCE [LARGE SCALE GENOMIC DNA]</scope>
    <source>
        <strain evidence="3">cv. BTx623</strain>
    </source>
</reference>